<proteinExistence type="predicted"/>
<evidence type="ECO:0000256" key="1">
    <source>
        <dbReference type="ARBA" id="ARBA00022679"/>
    </source>
</evidence>
<keyword evidence="3" id="KW-1185">Reference proteome</keyword>
<organism evidence="2 3">
    <name type="scientific">Chryseobacterium wanjuense</name>
    <dbReference type="NCBI Taxonomy" id="356305"/>
    <lineage>
        <taxon>Bacteria</taxon>
        <taxon>Pseudomonadati</taxon>
        <taxon>Bacteroidota</taxon>
        <taxon>Flavobacteriia</taxon>
        <taxon>Flavobacteriales</taxon>
        <taxon>Weeksellaceae</taxon>
        <taxon>Chryseobacterium group</taxon>
        <taxon>Chryseobacterium</taxon>
    </lineage>
</organism>
<evidence type="ECO:0000313" key="2">
    <source>
        <dbReference type="EMBL" id="SEW26697.1"/>
    </source>
</evidence>
<dbReference type="EMBL" id="FOIU01000001">
    <property type="protein sequence ID" value="SEW26697.1"/>
    <property type="molecule type" value="Genomic_DNA"/>
</dbReference>
<sequence>MNKSVQDQVYYTEKYMALPTPIFNGKFYSPEMSLLDVAKDKLIRATDALDFPKEQQKEMLKLIEEIWGKYDNYTIGNPPYHSFGSAEGAPIEFQICWDPEGPSFRFGSDSFALDHSTENNASEFYNTTRKLSNYEGVNCESSLAMEDYFKNGGRFGIGGHVVQWRKGGKPSFKIYFLHQPDQGDENLENALKQLNAIEPWEAIKAHFKKLGFSRPMCGALSLDMKDPDKKSRVKMYIAHDGHTAQEIDEISTIAKNYIPGAFEKAIVSTTGKSRDWEHPPVTYFSFFPGESVPSASLIFIPLAANLENDAVAIERCNDFLELEGDQKNFVKGMKEVFKAFSHKPLEDSKTLNFLAYIPGKQFSLNIGPGIFDNLNLQNHDL</sequence>
<dbReference type="GO" id="GO:0016765">
    <property type="term" value="F:transferase activity, transferring alkyl or aryl (other than methyl) groups"/>
    <property type="evidence" value="ECO:0007669"/>
    <property type="project" value="InterPro"/>
</dbReference>
<dbReference type="RefSeq" id="WP_089791853.1">
    <property type="nucleotide sequence ID" value="NZ_FOIU01000001.1"/>
</dbReference>
<keyword evidence="1 2" id="KW-0808">Transferase</keyword>
<dbReference type="GO" id="GO:0009820">
    <property type="term" value="P:alkaloid metabolic process"/>
    <property type="evidence" value="ECO:0007669"/>
    <property type="project" value="InterPro"/>
</dbReference>
<dbReference type="Pfam" id="PF11991">
    <property type="entry name" value="Trp_DMAT"/>
    <property type="match status" value="1"/>
</dbReference>
<gene>
    <name evidence="2" type="ORF">SAMN05421841_1929</name>
</gene>
<dbReference type="AlphaFoldDB" id="A0A1I0QHZ0"/>
<dbReference type="OrthoDB" id="3435263at2"/>
<accession>A0A1I0QHZ0</accession>
<evidence type="ECO:0000313" key="3">
    <source>
        <dbReference type="Proteomes" id="UP000199469"/>
    </source>
</evidence>
<dbReference type="STRING" id="356305.SAMN05421841_1929"/>
<protein>
    <submittedName>
        <fullName evidence="2">Tryptophan dimethylallyltransferase</fullName>
    </submittedName>
</protein>
<name>A0A1I0QHZ0_9FLAO</name>
<dbReference type="InterPro" id="IPR017795">
    <property type="entry name" value="ABBA_NscD-like"/>
</dbReference>
<dbReference type="Proteomes" id="UP000199469">
    <property type="component" value="Unassembled WGS sequence"/>
</dbReference>
<reference evidence="3" key="1">
    <citation type="submission" date="2016-10" db="EMBL/GenBank/DDBJ databases">
        <authorList>
            <person name="Varghese N."/>
            <person name="Submissions S."/>
        </authorList>
    </citation>
    <scope>NUCLEOTIDE SEQUENCE [LARGE SCALE GENOMIC DNA]</scope>
    <source>
        <strain evidence="3">DSM 17724</strain>
    </source>
</reference>